<dbReference type="Proteomes" id="UP001177744">
    <property type="component" value="Unassembled WGS sequence"/>
</dbReference>
<dbReference type="SUPFAM" id="SSF46689">
    <property type="entry name" value="Homeodomain-like"/>
    <property type="match status" value="1"/>
</dbReference>
<name>A0AA40IAI1_CNENI</name>
<dbReference type="PROSITE" id="PS50071">
    <property type="entry name" value="HOMEOBOX_2"/>
    <property type="match status" value="1"/>
</dbReference>
<evidence type="ECO:0000256" key="5">
    <source>
        <dbReference type="ARBA" id="ARBA00023155"/>
    </source>
</evidence>
<feature type="compositionally biased region" description="Basic residues" evidence="11">
    <location>
        <begin position="352"/>
        <end position="363"/>
    </location>
</feature>
<feature type="compositionally biased region" description="Low complexity" evidence="11">
    <location>
        <begin position="114"/>
        <end position="135"/>
    </location>
</feature>
<keyword evidence="14" id="KW-1185">Reference proteome</keyword>
<comment type="caution">
    <text evidence="13">The sequence shown here is derived from an EMBL/GenBank/DDBJ whole genome shotgun (WGS) entry which is preliminary data.</text>
</comment>
<dbReference type="PANTHER" id="PTHR46110:SF1">
    <property type="entry name" value="HOMEOBOX PROTEIN HMX1"/>
    <property type="match status" value="1"/>
</dbReference>
<dbReference type="GO" id="GO:0005634">
    <property type="term" value="C:nucleus"/>
    <property type="evidence" value="ECO:0007669"/>
    <property type="project" value="UniProtKB-SubCell"/>
</dbReference>
<evidence type="ECO:0000313" key="14">
    <source>
        <dbReference type="Proteomes" id="UP001177744"/>
    </source>
</evidence>
<comment type="similarity">
    <text evidence="8">Belongs to the HMX homeobox family.</text>
</comment>
<dbReference type="GO" id="GO:0000977">
    <property type="term" value="F:RNA polymerase II transcription regulatory region sequence-specific DNA binding"/>
    <property type="evidence" value="ECO:0007669"/>
    <property type="project" value="TreeGrafter"/>
</dbReference>
<feature type="compositionally biased region" description="Basic and acidic residues" evidence="11">
    <location>
        <begin position="165"/>
        <end position="179"/>
    </location>
</feature>
<evidence type="ECO:0000256" key="8">
    <source>
        <dbReference type="ARBA" id="ARBA00038165"/>
    </source>
</evidence>
<sequence length="636" mass="65980">MEASGKPGLPPTSTSGSGRTPLDCLTPPPPLQLGVGMDRPAVTRVRGPGSARATAADRPTRAGSPVPKAIPGQRSSGRAAGRAHLAPAPGFTVKETGAQGAAFPTASPEGQRLGGPASPGAGLGDLLLLRRANGRSPAEAQLPPHPAPSERWRGPQEWITRGRTRRDPRLGPRPRDGLRVRIPWPLRAVAALGPPRGPGAGPGGDQSGDGRGERGAVRPAVGAHPLPAWPDPARRPPDRRARRRRSERRLQGRPARAPGAARPRPPWVPGLAAPRALGTPRSPAEPDGPAAEMPDELTEPGRATPARASSFLIENLLAAEAKGAGRAAQGGGGREDEEDEDEDPEDEDAERARRRRLQRRRQLRAGSGPGGEARARALLGPGALGLGPRPPPGPGPPYALGCGGTTRWYPRAHSGYGGGLSPDTSDRDSPETGEELGRAEGAWQRGPGPGAVQREAAELAARGPAAGAEEAAELAEAPAAGDARAAAAGGRKKKTRTVFSRSQVFQLESTFDLKRYLSSAERAGLAASLQLTETQVKIWFQNRRNKWKRQLAAELEAASLSPPGAQRLVRVPVLYHESPPAAASGAPAALPFPLAPAAPAPPPPLLGFSGALAYPLAAFPAAASVPFLRAQMPGLV</sequence>
<dbReference type="AlphaFoldDB" id="A0AA40IAI1"/>
<keyword evidence="7 9" id="KW-0539">Nucleus</keyword>
<keyword evidence="2" id="KW-0217">Developmental protein</keyword>
<dbReference type="PROSITE" id="PS00027">
    <property type="entry name" value="HOMEOBOX_1"/>
    <property type="match status" value="1"/>
</dbReference>
<evidence type="ECO:0000256" key="4">
    <source>
        <dbReference type="ARBA" id="ARBA00023125"/>
    </source>
</evidence>
<dbReference type="InterPro" id="IPR020479">
    <property type="entry name" value="HD_metazoa"/>
</dbReference>
<feature type="compositionally biased region" description="Gly residues" evidence="11">
    <location>
        <begin position="198"/>
        <end position="207"/>
    </location>
</feature>
<keyword evidence="4 9" id="KW-0238">DNA-binding</keyword>
<evidence type="ECO:0000256" key="7">
    <source>
        <dbReference type="ARBA" id="ARBA00023242"/>
    </source>
</evidence>
<evidence type="ECO:0000313" key="13">
    <source>
        <dbReference type="EMBL" id="KAK1346088.1"/>
    </source>
</evidence>
<evidence type="ECO:0000259" key="12">
    <source>
        <dbReference type="PROSITE" id="PS50071"/>
    </source>
</evidence>
<feature type="compositionally biased region" description="Acidic residues" evidence="11">
    <location>
        <begin position="335"/>
        <end position="349"/>
    </location>
</feature>
<dbReference type="FunFam" id="1.10.10.60:FF:000053">
    <property type="entry name" value="H6 family homeobox 2"/>
    <property type="match status" value="1"/>
</dbReference>
<proteinExistence type="inferred from homology"/>
<dbReference type="EMBL" id="JAULJE010000002">
    <property type="protein sequence ID" value="KAK1346088.1"/>
    <property type="molecule type" value="Genomic_DNA"/>
</dbReference>
<evidence type="ECO:0000256" key="6">
    <source>
        <dbReference type="ARBA" id="ARBA00023163"/>
    </source>
</evidence>
<evidence type="ECO:0000256" key="1">
    <source>
        <dbReference type="ARBA" id="ARBA00004123"/>
    </source>
</evidence>
<feature type="compositionally biased region" description="Pro residues" evidence="11">
    <location>
        <begin position="388"/>
        <end position="397"/>
    </location>
</feature>
<accession>A0AA40IAI1</accession>
<dbReference type="InterPro" id="IPR017970">
    <property type="entry name" value="Homeobox_CS"/>
</dbReference>
<dbReference type="SMART" id="SM00389">
    <property type="entry name" value="HOX"/>
    <property type="match status" value="1"/>
</dbReference>
<dbReference type="GO" id="GO:0045892">
    <property type="term" value="P:negative regulation of DNA-templated transcription"/>
    <property type="evidence" value="ECO:0007669"/>
    <property type="project" value="TreeGrafter"/>
</dbReference>
<evidence type="ECO:0000256" key="2">
    <source>
        <dbReference type="ARBA" id="ARBA00022473"/>
    </source>
</evidence>
<feature type="DNA-binding region" description="Homeobox" evidence="9">
    <location>
        <begin position="492"/>
        <end position="551"/>
    </location>
</feature>
<dbReference type="InterPro" id="IPR001356">
    <property type="entry name" value="HD"/>
</dbReference>
<gene>
    <name evidence="13" type="ORF">QTO34_008557</name>
</gene>
<keyword evidence="3" id="KW-0805">Transcription regulation</keyword>
<dbReference type="GO" id="GO:0000981">
    <property type="term" value="F:DNA-binding transcription factor activity, RNA polymerase II-specific"/>
    <property type="evidence" value="ECO:0007669"/>
    <property type="project" value="InterPro"/>
</dbReference>
<protein>
    <recommendedName>
        <fullName evidence="12">Homeobox domain-containing protein</fullName>
    </recommendedName>
</protein>
<evidence type="ECO:0000256" key="3">
    <source>
        <dbReference type="ARBA" id="ARBA00023015"/>
    </source>
</evidence>
<keyword evidence="6" id="KW-0804">Transcription</keyword>
<reference evidence="13" key="1">
    <citation type="submission" date="2023-06" db="EMBL/GenBank/DDBJ databases">
        <title>Reference genome for the Northern bat (Eptesicus nilssonii), a most northern bat species.</title>
        <authorList>
            <person name="Laine V.N."/>
            <person name="Pulliainen A.T."/>
            <person name="Lilley T.M."/>
        </authorList>
    </citation>
    <scope>NUCLEOTIDE SEQUENCE</scope>
    <source>
        <strain evidence="13">BLF_Eptnil</strain>
        <tissue evidence="13">Kidney</tissue>
    </source>
</reference>
<dbReference type="InterPro" id="IPR009057">
    <property type="entry name" value="Homeodomain-like_sf"/>
</dbReference>
<feature type="region of interest" description="Disordered" evidence="11">
    <location>
        <begin position="1"/>
        <end position="453"/>
    </location>
</feature>
<evidence type="ECO:0000256" key="11">
    <source>
        <dbReference type="SAM" id="MobiDB-lite"/>
    </source>
</evidence>
<dbReference type="CDD" id="cd00086">
    <property type="entry name" value="homeodomain"/>
    <property type="match status" value="1"/>
</dbReference>
<evidence type="ECO:0000256" key="9">
    <source>
        <dbReference type="PROSITE-ProRule" id="PRU00108"/>
    </source>
</evidence>
<dbReference type="InterPro" id="IPR051300">
    <property type="entry name" value="HMX_Homeobox_TF"/>
</dbReference>
<dbReference type="PRINTS" id="PR00024">
    <property type="entry name" value="HOMEOBOX"/>
</dbReference>
<keyword evidence="5 9" id="KW-0371">Homeobox</keyword>
<feature type="compositionally biased region" description="Basic and acidic residues" evidence="11">
    <location>
        <begin position="424"/>
        <end position="438"/>
    </location>
</feature>
<feature type="compositionally biased region" description="Low complexity" evidence="11">
    <location>
        <begin position="252"/>
        <end position="262"/>
    </location>
</feature>
<dbReference type="PANTHER" id="PTHR46110">
    <property type="entry name" value="HOMEOBOX PROTEIN HMX"/>
    <property type="match status" value="1"/>
</dbReference>
<dbReference type="Gene3D" id="1.10.10.60">
    <property type="entry name" value="Homeodomain-like"/>
    <property type="match status" value="1"/>
</dbReference>
<comment type="subcellular location">
    <subcellularLocation>
        <location evidence="1 9 10">Nucleus</location>
    </subcellularLocation>
</comment>
<dbReference type="Pfam" id="PF00046">
    <property type="entry name" value="Homeodomain"/>
    <property type="match status" value="1"/>
</dbReference>
<feature type="compositionally biased region" description="Low complexity" evidence="11">
    <location>
        <begin position="317"/>
        <end position="327"/>
    </location>
</feature>
<organism evidence="13 14">
    <name type="scientific">Cnephaeus nilssonii</name>
    <name type="common">Northern bat</name>
    <name type="synonym">Eptesicus nilssonii</name>
    <dbReference type="NCBI Taxonomy" id="3371016"/>
    <lineage>
        <taxon>Eukaryota</taxon>
        <taxon>Metazoa</taxon>
        <taxon>Chordata</taxon>
        <taxon>Craniata</taxon>
        <taxon>Vertebrata</taxon>
        <taxon>Euteleostomi</taxon>
        <taxon>Mammalia</taxon>
        <taxon>Eutheria</taxon>
        <taxon>Laurasiatheria</taxon>
        <taxon>Chiroptera</taxon>
        <taxon>Yangochiroptera</taxon>
        <taxon>Vespertilionidae</taxon>
        <taxon>Cnephaeus</taxon>
    </lineage>
</organism>
<evidence type="ECO:0000256" key="10">
    <source>
        <dbReference type="RuleBase" id="RU000682"/>
    </source>
</evidence>
<feature type="domain" description="Homeobox" evidence="12">
    <location>
        <begin position="490"/>
        <end position="550"/>
    </location>
</feature>